<name>A0ABP8CJX7_9ACTN</name>
<proteinExistence type="predicted"/>
<protein>
    <submittedName>
        <fullName evidence="1">Uncharacterized protein</fullName>
    </submittedName>
</protein>
<sequence length="39" mass="4067">MLALVDTGSQTLTLVTALARHAALDVDELLVQADEGAED</sequence>
<accession>A0ABP8CJX7</accession>
<dbReference type="Proteomes" id="UP001501710">
    <property type="component" value="Unassembled WGS sequence"/>
</dbReference>
<gene>
    <name evidence="1" type="ORF">GCM10022254_64140</name>
</gene>
<dbReference type="EMBL" id="BAABAS010000023">
    <property type="protein sequence ID" value="GAA4240232.1"/>
    <property type="molecule type" value="Genomic_DNA"/>
</dbReference>
<evidence type="ECO:0000313" key="1">
    <source>
        <dbReference type="EMBL" id="GAA4240232.1"/>
    </source>
</evidence>
<organism evidence="1 2">
    <name type="scientific">Actinomadura meridiana</name>
    <dbReference type="NCBI Taxonomy" id="559626"/>
    <lineage>
        <taxon>Bacteria</taxon>
        <taxon>Bacillati</taxon>
        <taxon>Actinomycetota</taxon>
        <taxon>Actinomycetes</taxon>
        <taxon>Streptosporangiales</taxon>
        <taxon>Thermomonosporaceae</taxon>
        <taxon>Actinomadura</taxon>
    </lineage>
</organism>
<keyword evidence="2" id="KW-1185">Reference proteome</keyword>
<reference evidence="2" key="1">
    <citation type="journal article" date="2019" name="Int. J. Syst. Evol. Microbiol.">
        <title>The Global Catalogue of Microorganisms (GCM) 10K type strain sequencing project: providing services to taxonomists for standard genome sequencing and annotation.</title>
        <authorList>
            <consortium name="The Broad Institute Genomics Platform"/>
            <consortium name="The Broad Institute Genome Sequencing Center for Infectious Disease"/>
            <person name="Wu L."/>
            <person name="Ma J."/>
        </authorList>
    </citation>
    <scope>NUCLEOTIDE SEQUENCE [LARGE SCALE GENOMIC DNA]</scope>
    <source>
        <strain evidence="2">JCM 17440</strain>
    </source>
</reference>
<evidence type="ECO:0000313" key="2">
    <source>
        <dbReference type="Proteomes" id="UP001501710"/>
    </source>
</evidence>
<comment type="caution">
    <text evidence="1">The sequence shown here is derived from an EMBL/GenBank/DDBJ whole genome shotgun (WGS) entry which is preliminary data.</text>
</comment>